<gene>
    <name evidence="2" type="ORF">GCM10009676_10230</name>
</gene>
<name>A0ABN1W0B4_9PSEU</name>
<dbReference type="Pfam" id="PF12728">
    <property type="entry name" value="HTH_17"/>
    <property type="match status" value="1"/>
</dbReference>
<evidence type="ECO:0000313" key="2">
    <source>
        <dbReference type="EMBL" id="GAA1229586.1"/>
    </source>
</evidence>
<sequence length="76" mass="8625">MDRTKTDGKNKLVQYLTTDDVAERYRTSQGTVRYWRHIGYGPKGVKCGARVLYPVAECEKFDRQLAEQIEGAEGVA</sequence>
<feature type="domain" description="Helix-turn-helix" evidence="1">
    <location>
        <begin position="15"/>
        <end position="57"/>
    </location>
</feature>
<comment type="caution">
    <text evidence="2">The sequence shown here is derived from an EMBL/GenBank/DDBJ whole genome shotgun (WGS) entry which is preliminary data.</text>
</comment>
<dbReference type="EMBL" id="BAAALN010000003">
    <property type="protein sequence ID" value="GAA1229586.1"/>
    <property type="molecule type" value="Genomic_DNA"/>
</dbReference>
<keyword evidence="3" id="KW-1185">Reference proteome</keyword>
<proteinExistence type="predicted"/>
<evidence type="ECO:0000313" key="3">
    <source>
        <dbReference type="Proteomes" id="UP001500653"/>
    </source>
</evidence>
<organism evidence="2 3">
    <name type="scientific">Prauserella halophila</name>
    <dbReference type="NCBI Taxonomy" id="185641"/>
    <lineage>
        <taxon>Bacteria</taxon>
        <taxon>Bacillati</taxon>
        <taxon>Actinomycetota</taxon>
        <taxon>Actinomycetes</taxon>
        <taxon>Pseudonocardiales</taxon>
        <taxon>Pseudonocardiaceae</taxon>
        <taxon>Prauserella</taxon>
    </lineage>
</organism>
<dbReference type="SUPFAM" id="SSF46955">
    <property type="entry name" value="Putative DNA-binding domain"/>
    <property type="match status" value="1"/>
</dbReference>
<accession>A0ABN1W0B4</accession>
<dbReference type="RefSeq" id="WP_253862799.1">
    <property type="nucleotide sequence ID" value="NZ_BAAALN010000003.1"/>
</dbReference>
<dbReference type="Proteomes" id="UP001500653">
    <property type="component" value="Unassembled WGS sequence"/>
</dbReference>
<dbReference type="InterPro" id="IPR009061">
    <property type="entry name" value="DNA-bd_dom_put_sf"/>
</dbReference>
<evidence type="ECO:0000259" key="1">
    <source>
        <dbReference type="Pfam" id="PF12728"/>
    </source>
</evidence>
<dbReference type="InterPro" id="IPR041657">
    <property type="entry name" value="HTH_17"/>
</dbReference>
<reference evidence="2 3" key="1">
    <citation type="journal article" date="2019" name="Int. J. Syst. Evol. Microbiol.">
        <title>The Global Catalogue of Microorganisms (GCM) 10K type strain sequencing project: providing services to taxonomists for standard genome sequencing and annotation.</title>
        <authorList>
            <consortium name="The Broad Institute Genomics Platform"/>
            <consortium name="The Broad Institute Genome Sequencing Center for Infectious Disease"/>
            <person name="Wu L."/>
            <person name="Ma J."/>
        </authorList>
    </citation>
    <scope>NUCLEOTIDE SEQUENCE [LARGE SCALE GENOMIC DNA]</scope>
    <source>
        <strain evidence="2 3">JCM 13023</strain>
    </source>
</reference>
<protein>
    <recommendedName>
        <fullName evidence="1">Helix-turn-helix domain-containing protein</fullName>
    </recommendedName>
</protein>